<proteinExistence type="predicted"/>
<sequence>MPKADACTACANAYPPTDLTLYKPTDKLSRRYQRTWCECELEERKRKAVCRCRPVNFLRRARRTPPLKATKVCPDGNESLGLGQCRPKKDEGSCPRFKLPFCKGARTVMLPRWTTPFRLPSSPHQIPQLLGVQAGSAARCAAQPVLLHQPAAHVRGVELLPHEEVLVAWVAVPPVSNRPQ</sequence>
<comment type="caution">
    <text evidence="1">The sequence shown here is derived from an EMBL/GenBank/DDBJ whole genome shotgun (WGS) entry which is preliminary data.</text>
</comment>
<dbReference type="SMART" id="SM00689">
    <property type="entry name" value="DM6"/>
    <property type="match status" value="1"/>
</dbReference>
<dbReference type="AlphaFoldDB" id="A0A9P9YFQ3"/>
<dbReference type="InterPro" id="IPR006611">
    <property type="entry name" value="DUF1431_DROsp"/>
</dbReference>
<protein>
    <submittedName>
        <fullName evidence="1">Uncharacterized protein</fullName>
    </submittedName>
</protein>
<dbReference type="Proteomes" id="UP001059596">
    <property type="component" value="Unassembled WGS sequence"/>
</dbReference>
<dbReference type="EMBL" id="JAMKOV010000031">
    <property type="protein sequence ID" value="KAI8035753.1"/>
    <property type="molecule type" value="Genomic_DNA"/>
</dbReference>
<name>A0A9P9YFQ3_9MUSC</name>
<keyword evidence="2" id="KW-1185">Reference proteome</keyword>
<gene>
    <name evidence="1" type="ORF">M5D96_011503</name>
</gene>
<dbReference type="Pfam" id="PF07248">
    <property type="entry name" value="DUF1431"/>
    <property type="match status" value="1"/>
</dbReference>
<accession>A0A9P9YFQ3</accession>
<reference evidence="1" key="1">
    <citation type="journal article" date="2023" name="Genome Biol. Evol.">
        <title>Long-read-based Genome Assembly of Drosophila gunungcola Reveals Fewer Chemosensory Genes in Flower-breeding Species.</title>
        <authorList>
            <person name="Negi A."/>
            <person name="Liao B.Y."/>
            <person name="Yeh S.D."/>
        </authorList>
    </citation>
    <scope>NUCLEOTIDE SEQUENCE</scope>
    <source>
        <strain evidence="1">Sukarami</strain>
    </source>
</reference>
<dbReference type="PANTHER" id="PTHR20977:SF0">
    <property type="entry name" value="AT13385P-RELATED"/>
    <property type="match status" value="1"/>
</dbReference>
<dbReference type="PANTHER" id="PTHR20977">
    <property type="entry name" value="AT13385P-RELATED"/>
    <property type="match status" value="1"/>
</dbReference>
<evidence type="ECO:0000313" key="1">
    <source>
        <dbReference type="EMBL" id="KAI8035753.1"/>
    </source>
</evidence>
<organism evidence="1 2">
    <name type="scientific">Drosophila gunungcola</name>
    <name type="common">fruit fly</name>
    <dbReference type="NCBI Taxonomy" id="103775"/>
    <lineage>
        <taxon>Eukaryota</taxon>
        <taxon>Metazoa</taxon>
        <taxon>Ecdysozoa</taxon>
        <taxon>Arthropoda</taxon>
        <taxon>Hexapoda</taxon>
        <taxon>Insecta</taxon>
        <taxon>Pterygota</taxon>
        <taxon>Neoptera</taxon>
        <taxon>Endopterygota</taxon>
        <taxon>Diptera</taxon>
        <taxon>Brachycera</taxon>
        <taxon>Muscomorpha</taxon>
        <taxon>Ephydroidea</taxon>
        <taxon>Drosophilidae</taxon>
        <taxon>Drosophila</taxon>
        <taxon>Sophophora</taxon>
    </lineage>
</organism>
<evidence type="ECO:0000313" key="2">
    <source>
        <dbReference type="Proteomes" id="UP001059596"/>
    </source>
</evidence>